<dbReference type="Proteomes" id="UP000000560">
    <property type="component" value="Chromosome VII"/>
</dbReference>
<dbReference type="OMA" id="PQSWHPY"/>
<feature type="region of interest" description="Disordered" evidence="1">
    <location>
        <begin position="151"/>
        <end position="327"/>
    </location>
</feature>
<reference evidence="5" key="2">
    <citation type="journal article" date="2009" name="Fungal Genet. Biol.">
        <title>The 2008 update of the Aspergillus nidulans genome annotation: a community effort.</title>
        <authorList>
            <person name="Wortman J.R."/>
            <person name="Gilsenan J.M."/>
            <person name="Joardar V."/>
            <person name="Deegan J."/>
            <person name="Clutterbuck J."/>
            <person name="Andersen M.R."/>
            <person name="Archer D."/>
            <person name="Bencina M."/>
            <person name="Braus G."/>
            <person name="Coutinho P."/>
            <person name="von Dohren H."/>
            <person name="Doonan J."/>
            <person name="Driessen A.J."/>
            <person name="Durek P."/>
            <person name="Espeso E."/>
            <person name="Fekete E."/>
            <person name="Flipphi M."/>
            <person name="Estrada C.G."/>
            <person name="Geysens S."/>
            <person name="Goldman G."/>
            <person name="de Groot P.W."/>
            <person name="Hansen K."/>
            <person name="Harris S.D."/>
            <person name="Heinekamp T."/>
            <person name="Helmstaedt K."/>
            <person name="Henrissat B."/>
            <person name="Hofmann G."/>
            <person name="Homan T."/>
            <person name="Horio T."/>
            <person name="Horiuchi H."/>
            <person name="James S."/>
            <person name="Jones M."/>
            <person name="Karaffa L."/>
            <person name="Karanyi Z."/>
            <person name="Kato M."/>
            <person name="Keller N."/>
            <person name="Kelly D.E."/>
            <person name="Kiel J.A."/>
            <person name="Kim J.M."/>
            <person name="van der Klei I.J."/>
            <person name="Klis F.M."/>
            <person name="Kovalchuk A."/>
            <person name="Krasevec N."/>
            <person name="Kubicek C.P."/>
            <person name="Liu B."/>
            <person name="Maccabe A."/>
            <person name="Meyer V."/>
            <person name="Mirabito P."/>
            <person name="Miskei M."/>
            <person name="Mos M."/>
            <person name="Mullins J."/>
            <person name="Nelson D.R."/>
            <person name="Nielsen J."/>
            <person name="Oakley B.R."/>
            <person name="Osmani S.A."/>
            <person name="Pakula T."/>
            <person name="Paszewski A."/>
            <person name="Paulsen I."/>
            <person name="Pilsyk S."/>
            <person name="Pocsi I."/>
            <person name="Punt P.J."/>
            <person name="Ram A.F."/>
            <person name="Ren Q."/>
            <person name="Robellet X."/>
            <person name="Robson G."/>
            <person name="Seiboth B."/>
            <person name="van Solingen P."/>
            <person name="Specht T."/>
            <person name="Sun J."/>
            <person name="Taheri-Talesh N."/>
            <person name="Takeshita N."/>
            <person name="Ussery D."/>
            <person name="vanKuyk P.A."/>
            <person name="Visser H."/>
            <person name="van de Vondervoort P.J."/>
            <person name="de Vries R.P."/>
            <person name="Walton J."/>
            <person name="Xiang X."/>
            <person name="Xiong Y."/>
            <person name="Zeng A.P."/>
            <person name="Brandt B.W."/>
            <person name="Cornell M.J."/>
            <person name="van den Hondel C.A."/>
            <person name="Visser J."/>
            <person name="Oliver S.G."/>
            <person name="Turner G."/>
        </authorList>
    </citation>
    <scope>GENOME REANNOTATION</scope>
    <source>
        <strain evidence="5">FGSC A4 / ATCC 38163 / CBS 112.46 / NRRL 194 / M139</strain>
    </source>
</reference>
<dbReference type="InParanoid" id="Q5BCP4"/>
<dbReference type="PROSITE" id="PS00036">
    <property type="entry name" value="BZIP_BASIC"/>
    <property type="match status" value="1"/>
</dbReference>
<evidence type="ECO:0000313" key="4">
    <source>
        <dbReference type="EMBL" id="CBF85367.1"/>
    </source>
</evidence>
<feature type="transmembrane region" description="Helical" evidence="2">
    <location>
        <begin position="35"/>
        <end position="54"/>
    </location>
</feature>
<evidence type="ECO:0000313" key="5">
    <source>
        <dbReference type="Proteomes" id="UP000000560"/>
    </source>
</evidence>
<dbReference type="KEGG" id="ani:ANIA_01686"/>
<reference evidence="5" key="1">
    <citation type="journal article" date="2005" name="Nature">
        <title>Sequencing of Aspergillus nidulans and comparative analysis with A. fumigatus and A. oryzae.</title>
        <authorList>
            <person name="Galagan J.E."/>
            <person name="Calvo S.E."/>
            <person name="Cuomo C."/>
            <person name="Ma L.J."/>
            <person name="Wortman J.R."/>
            <person name="Batzoglou S."/>
            <person name="Lee S.I."/>
            <person name="Basturkmen M."/>
            <person name="Spevak C.C."/>
            <person name="Clutterbuck J."/>
            <person name="Kapitonov V."/>
            <person name="Jurka J."/>
            <person name="Scazzocchio C."/>
            <person name="Farman M."/>
            <person name="Butler J."/>
            <person name="Purcell S."/>
            <person name="Harris S."/>
            <person name="Braus G.H."/>
            <person name="Draht O."/>
            <person name="Busch S."/>
            <person name="D'Enfert C."/>
            <person name="Bouchier C."/>
            <person name="Goldman G.H."/>
            <person name="Bell-Pedersen D."/>
            <person name="Griffiths-Jones S."/>
            <person name="Doonan J.H."/>
            <person name="Yu J."/>
            <person name="Vienken K."/>
            <person name="Pain A."/>
            <person name="Freitag M."/>
            <person name="Selker E.U."/>
            <person name="Archer D.B."/>
            <person name="Penalva M.A."/>
            <person name="Oakley B.R."/>
            <person name="Momany M."/>
            <person name="Tanaka T."/>
            <person name="Kumagai T."/>
            <person name="Asai K."/>
            <person name="Machida M."/>
            <person name="Nierman W.C."/>
            <person name="Denning D.W."/>
            <person name="Caddick M."/>
            <person name="Hynes M."/>
            <person name="Paoletti M."/>
            <person name="Fischer R."/>
            <person name="Miller B."/>
            <person name="Dyer P."/>
            <person name="Sachs M.S."/>
            <person name="Osmani S.A."/>
            <person name="Birren B.W."/>
        </authorList>
    </citation>
    <scope>NUCLEOTIDE SEQUENCE [LARGE SCALE GENOMIC DNA]</scope>
    <source>
        <strain evidence="5">FGSC A4 / ATCC 38163 / CBS 112.46 / NRRL 194 / M139</strain>
    </source>
</reference>
<accession>C8VNT5</accession>
<keyword evidence="2" id="KW-1133">Transmembrane helix</keyword>
<organism evidence="4 5">
    <name type="scientific">Emericella nidulans (strain FGSC A4 / ATCC 38163 / CBS 112.46 / NRRL 194 / M139)</name>
    <name type="common">Aspergillus nidulans</name>
    <dbReference type="NCBI Taxonomy" id="227321"/>
    <lineage>
        <taxon>Eukaryota</taxon>
        <taxon>Fungi</taxon>
        <taxon>Dikarya</taxon>
        <taxon>Ascomycota</taxon>
        <taxon>Pezizomycotina</taxon>
        <taxon>Eurotiomycetes</taxon>
        <taxon>Eurotiomycetidae</taxon>
        <taxon>Eurotiales</taxon>
        <taxon>Aspergillaceae</taxon>
        <taxon>Aspergillus</taxon>
        <taxon>Aspergillus subgen. Nidulantes</taxon>
    </lineage>
</organism>
<proteinExistence type="predicted"/>
<dbReference type="GeneID" id="2875685"/>
<dbReference type="GO" id="GO:0003700">
    <property type="term" value="F:DNA-binding transcription factor activity"/>
    <property type="evidence" value="ECO:0007669"/>
    <property type="project" value="InterPro"/>
</dbReference>
<evidence type="ECO:0000259" key="3">
    <source>
        <dbReference type="PROSITE" id="PS00036"/>
    </source>
</evidence>
<dbReference type="RefSeq" id="XP_659290.1">
    <property type="nucleotide sequence ID" value="XM_654198.1"/>
</dbReference>
<evidence type="ECO:0000256" key="2">
    <source>
        <dbReference type="SAM" id="Phobius"/>
    </source>
</evidence>
<feature type="compositionally biased region" description="Basic and acidic residues" evidence="1">
    <location>
        <begin position="554"/>
        <end position="567"/>
    </location>
</feature>
<feature type="compositionally biased region" description="Basic and acidic residues" evidence="1">
    <location>
        <begin position="491"/>
        <end position="502"/>
    </location>
</feature>
<dbReference type="AlphaFoldDB" id="Q5BCP4"/>
<gene>
    <name evidence="4" type="ORF">ANIA_01686</name>
</gene>
<feature type="compositionally biased region" description="Basic and acidic residues" evidence="1">
    <location>
        <begin position="282"/>
        <end position="292"/>
    </location>
</feature>
<dbReference type="STRING" id="227321.Q5BCP4"/>
<protein>
    <recommendedName>
        <fullName evidence="3">BZIP domain-containing protein</fullName>
    </recommendedName>
</protein>
<dbReference type="OrthoDB" id="2247093at2759"/>
<accession>Q5BCP4</accession>
<sequence>MDADLAVANNTNRWPGARKPLSAAGQSCEPRTTRFVFLGLSVGAMLSLLCSMMVHSQYCTFTPLDVILYRQTSLTAHDHPIDLAVSSVAVVDLAALKPYPPRPGFDPVWPVYSLPPPLPLVLTSPSYSSHPLRSRQYHSLSDYHLAQSVPGSLSRAPLHESPSTLSEREGAPPCPGLPLQRSTESNAEHMSKNPPVSAPSPTGAHSRESRGSLERKRRHTNDEFSPTTECRDAVRPRPLSWHPSAPVEPPLQPSQHRPIGVSSILNQPATETPDIRTATGDSGHEGPGERLSVDPPSHSRFPSSSSIHLPSPSINPANPTVLSPAITNRQGISPVSPSARFVGAAGYFPAKSGLGQPPLAQQLPRLHTVAPSSPLPMTDTSNPPPVSGHHHQTSTNSTSTYTSHRASTNHTPTPGSKEASPTTPASVLSQIGRSSPGISATTAPHSASVYMNTPMYTAVDPITRLPIVVAGQRASGIEAPPGMIPCYVDHKPGSSTQAEKRKANSNASRRFRDRKRNEMQMEQKITAQQDEIRKLTETVQKQADELRVAVEQRDFYRSERDYFRDQASRFGQIPARPISPKLLRPASEATGGSDDKAEETTTDSSSHQRTPGPIAPAPMSGADWSGPLPYPSGPTEPQTRPMASTPAAWDRTT</sequence>
<keyword evidence="5" id="KW-1185">Reference proteome</keyword>
<feature type="region of interest" description="Disordered" evidence="1">
    <location>
        <begin position="369"/>
        <end position="443"/>
    </location>
</feature>
<feature type="compositionally biased region" description="Low complexity" evidence="1">
    <location>
        <begin position="393"/>
        <end position="404"/>
    </location>
</feature>
<evidence type="ECO:0000256" key="1">
    <source>
        <dbReference type="SAM" id="MobiDB-lite"/>
    </source>
</evidence>
<dbReference type="HOGENOM" id="CLU_438673_0_0_1"/>
<feature type="compositionally biased region" description="Polar residues" evidence="1">
    <location>
        <begin position="405"/>
        <end position="443"/>
    </location>
</feature>
<feature type="compositionally biased region" description="Polar residues" evidence="1">
    <location>
        <begin position="317"/>
        <end position="327"/>
    </location>
</feature>
<feature type="region of interest" description="Disordered" evidence="1">
    <location>
        <begin position="491"/>
        <end position="525"/>
    </location>
</feature>
<keyword evidence="2" id="KW-0812">Transmembrane</keyword>
<feature type="region of interest" description="Disordered" evidence="1">
    <location>
        <begin position="554"/>
        <end position="653"/>
    </location>
</feature>
<name>Q5BCP4_EMENI</name>
<keyword evidence="2" id="KW-0472">Membrane</keyword>
<dbReference type="InterPro" id="IPR004827">
    <property type="entry name" value="bZIP"/>
</dbReference>
<dbReference type="eggNOG" id="ENOG502S3WG">
    <property type="taxonomic scope" value="Eukaryota"/>
</dbReference>
<feature type="domain" description="BZIP" evidence="3">
    <location>
        <begin position="500"/>
        <end position="514"/>
    </location>
</feature>
<feature type="compositionally biased region" description="Low complexity" evidence="1">
    <location>
        <begin position="295"/>
        <end position="316"/>
    </location>
</feature>
<feature type="compositionally biased region" description="Basic and acidic residues" evidence="1">
    <location>
        <begin position="205"/>
        <end position="214"/>
    </location>
</feature>
<dbReference type="EMBL" id="BN001307">
    <property type="protein sequence ID" value="CBF85367.1"/>
    <property type="molecule type" value="Genomic_DNA"/>
</dbReference>